<dbReference type="Pfam" id="PF00733">
    <property type="entry name" value="Asn_synthase"/>
    <property type="match status" value="1"/>
</dbReference>
<dbReference type="RefSeq" id="WP_345644371.1">
    <property type="nucleotide sequence ID" value="NZ_BAABLY010000025.1"/>
</dbReference>
<dbReference type="Gene3D" id="3.40.50.620">
    <property type="entry name" value="HUPs"/>
    <property type="match status" value="1"/>
</dbReference>
<gene>
    <name evidence="3" type="ORF">WHI96_17670</name>
</gene>
<dbReference type="InterPro" id="IPR014729">
    <property type="entry name" value="Rossmann-like_a/b/a_fold"/>
</dbReference>
<evidence type="ECO:0000313" key="3">
    <source>
        <dbReference type="EMBL" id="MEQ3540644.1"/>
    </source>
</evidence>
<comment type="caution">
    <text evidence="3">The sequence shown here is derived from an EMBL/GenBank/DDBJ whole genome shotgun (WGS) entry which is preliminary data.</text>
</comment>
<protein>
    <submittedName>
        <fullName evidence="3">Asparagine synthase-related protein</fullName>
    </submittedName>
</protein>
<keyword evidence="4" id="KW-1185">Reference proteome</keyword>
<dbReference type="InterPro" id="IPR001962">
    <property type="entry name" value="Asn_synthase"/>
</dbReference>
<dbReference type="Proteomes" id="UP001464923">
    <property type="component" value="Unassembled WGS sequence"/>
</dbReference>
<evidence type="ECO:0000313" key="4">
    <source>
        <dbReference type="Proteomes" id="UP001464923"/>
    </source>
</evidence>
<evidence type="ECO:0000256" key="1">
    <source>
        <dbReference type="SAM" id="MobiDB-lite"/>
    </source>
</evidence>
<proteinExistence type="predicted"/>
<feature type="region of interest" description="Disordered" evidence="1">
    <location>
        <begin position="1"/>
        <end position="23"/>
    </location>
</feature>
<name>A0ABV1JYJ5_9PSEU</name>
<accession>A0ABV1JYJ5</accession>
<sequence>MEIAAGWLPGYGEIPDPDPSPSHPVEVLRDIIRAALQSTPCVVAFSGGRDSSVILALAAEIARREQLAPPVAMTFRHDGDDDADESGFQEAVVGHLARSGLPVEWQRVVIGDEFDLIGPLMRPVLLAHGAPVWPASLGPTIELARRAAGGAVLTGEFGDEITGPQRMTVLRGVVRRRGRGLALRDWSNVAAEATPRLLSGWHEPRGTVDLDWLTPDARAESRRRTRADVRRLPLRWDRSVRTWMARRAAAVGHRTTDLTARAHGCLLVQPLGEPAFVDAFAAFGGAFGLRSRSSAVELLSAGLLPAEVVRRRSKAVFNTSRFGPLTQEFVATWDGSGVDRALVDVDVLRRRWRAREFHAQSALLLQQAWLAGTRKEVA</sequence>
<reference evidence="3 4" key="1">
    <citation type="submission" date="2024-03" db="EMBL/GenBank/DDBJ databases">
        <title>Draft genome sequence of Pseudonocardia tropica JCM 19149.</title>
        <authorList>
            <person name="Butdee W."/>
            <person name="Duangmal K."/>
        </authorList>
    </citation>
    <scope>NUCLEOTIDE SEQUENCE [LARGE SCALE GENOMIC DNA]</scope>
    <source>
        <strain evidence="3 4">JCM 19149</strain>
    </source>
</reference>
<dbReference type="EMBL" id="JBEDNP010000010">
    <property type="protein sequence ID" value="MEQ3540644.1"/>
    <property type="molecule type" value="Genomic_DNA"/>
</dbReference>
<feature type="domain" description="Asparagine synthetase" evidence="2">
    <location>
        <begin position="27"/>
        <end position="357"/>
    </location>
</feature>
<organism evidence="3 4">
    <name type="scientific">Pseudonocardia tropica</name>
    <dbReference type="NCBI Taxonomy" id="681289"/>
    <lineage>
        <taxon>Bacteria</taxon>
        <taxon>Bacillati</taxon>
        <taxon>Actinomycetota</taxon>
        <taxon>Actinomycetes</taxon>
        <taxon>Pseudonocardiales</taxon>
        <taxon>Pseudonocardiaceae</taxon>
        <taxon>Pseudonocardia</taxon>
    </lineage>
</organism>
<dbReference type="SUPFAM" id="SSF52402">
    <property type="entry name" value="Adenine nucleotide alpha hydrolases-like"/>
    <property type="match status" value="1"/>
</dbReference>
<evidence type="ECO:0000259" key="2">
    <source>
        <dbReference type="Pfam" id="PF00733"/>
    </source>
</evidence>